<dbReference type="GO" id="GO:0000977">
    <property type="term" value="F:RNA polymerase II transcription regulatory region sequence-specific DNA binding"/>
    <property type="evidence" value="ECO:0007669"/>
    <property type="project" value="TreeGrafter"/>
</dbReference>
<comment type="subcellular location">
    <subcellularLocation>
        <location evidence="1">Nucleus</location>
    </subcellularLocation>
</comment>
<feature type="region of interest" description="Disordered" evidence="8">
    <location>
        <begin position="183"/>
        <end position="237"/>
    </location>
</feature>
<sequence length="303" mass="33465">MMFEDEMNDWGDLFAPAPLGVEVDTFAELKESAGKPITHDGPFSDLADDRLGPQLFEPWLDERVDLLDFLLDEGKSVQEVDAMVTSVTTLTDVIGPAEPTAAAPPTPPPAVVVADSIEELLAQVEGLNDSGFVHNESLEGSGACVEYVDLTPPLSPEDVESILSDSGRSSPYLLDTSTVDTSVLSPGSDFSSEDDELFVQKRSRSSPYSTDPDYTVTPRVKSHSGKKPKTLDKKLRKKEQNKTAALRYRLKKREETEQLQAEADELESHNGVLKGKVEELEREIKYMKELMKEVYMAKGLIKE</sequence>
<keyword evidence="3" id="KW-0805">Transcription regulation</keyword>
<organism evidence="10 11">
    <name type="scientific">Lingula anatina</name>
    <name type="common">Brachiopod</name>
    <name type="synonym">Lingula unguis</name>
    <dbReference type="NCBI Taxonomy" id="7574"/>
    <lineage>
        <taxon>Eukaryota</taxon>
        <taxon>Metazoa</taxon>
        <taxon>Spiralia</taxon>
        <taxon>Lophotrochozoa</taxon>
        <taxon>Brachiopoda</taxon>
        <taxon>Linguliformea</taxon>
        <taxon>Lingulata</taxon>
        <taxon>Lingulida</taxon>
        <taxon>Linguloidea</taxon>
        <taxon>Lingulidae</taxon>
        <taxon>Lingula</taxon>
    </lineage>
</organism>
<dbReference type="InParanoid" id="A0A1S3JA03"/>
<evidence type="ECO:0000313" key="11">
    <source>
        <dbReference type="RefSeq" id="XP_013407036.1"/>
    </source>
</evidence>
<evidence type="ECO:0000256" key="1">
    <source>
        <dbReference type="ARBA" id="ARBA00004123"/>
    </source>
</evidence>
<dbReference type="PROSITE" id="PS50217">
    <property type="entry name" value="BZIP"/>
    <property type="match status" value="1"/>
</dbReference>
<dbReference type="CDD" id="cd14692">
    <property type="entry name" value="bZIP_ATF4"/>
    <property type="match status" value="1"/>
</dbReference>
<feature type="coiled-coil region" evidence="7">
    <location>
        <begin position="249"/>
        <end position="297"/>
    </location>
</feature>
<evidence type="ECO:0000256" key="5">
    <source>
        <dbReference type="ARBA" id="ARBA00023163"/>
    </source>
</evidence>
<dbReference type="OrthoDB" id="5847285at2759"/>
<keyword evidence="10" id="KW-1185">Reference proteome</keyword>
<reference evidence="11" key="1">
    <citation type="submission" date="2025-08" db="UniProtKB">
        <authorList>
            <consortium name="RefSeq"/>
        </authorList>
    </citation>
    <scope>IDENTIFICATION</scope>
    <source>
        <tissue evidence="11">Gonads</tissue>
    </source>
</reference>
<dbReference type="AlphaFoldDB" id="A0A1S3JA03"/>
<dbReference type="RefSeq" id="XP_013407036.1">
    <property type="nucleotide sequence ID" value="XM_013551582.1"/>
</dbReference>
<dbReference type="InterPro" id="IPR046347">
    <property type="entry name" value="bZIP_sf"/>
</dbReference>
<dbReference type="PANTHER" id="PTHR13044">
    <property type="entry name" value="ACTIVATING TRANSCRIPTION FACTOR ATF 4/5"/>
    <property type="match status" value="1"/>
</dbReference>
<dbReference type="PANTHER" id="PTHR13044:SF14">
    <property type="entry name" value="CRYPTOCEPHAL, ISOFORM A"/>
    <property type="match status" value="1"/>
</dbReference>
<evidence type="ECO:0000256" key="8">
    <source>
        <dbReference type="SAM" id="MobiDB-lite"/>
    </source>
</evidence>
<name>A0A1S3JA03_LINAN</name>
<accession>A0A1S3JA03</accession>
<evidence type="ECO:0000256" key="4">
    <source>
        <dbReference type="ARBA" id="ARBA00023125"/>
    </source>
</evidence>
<protein>
    <submittedName>
        <fullName evidence="11">Activating transcription factor of chaperone</fullName>
    </submittedName>
</protein>
<evidence type="ECO:0000256" key="6">
    <source>
        <dbReference type="ARBA" id="ARBA00023242"/>
    </source>
</evidence>
<dbReference type="SUPFAM" id="SSF57959">
    <property type="entry name" value="Leucine zipper domain"/>
    <property type="match status" value="1"/>
</dbReference>
<dbReference type="InterPro" id="IPR004827">
    <property type="entry name" value="bZIP"/>
</dbReference>
<dbReference type="GO" id="GO:0001228">
    <property type="term" value="F:DNA-binding transcription activator activity, RNA polymerase II-specific"/>
    <property type="evidence" value="ECO:0007669"/>
    <property type="project" value="TreeGrafter"/>
</dbReference>
<dbReference type="Pfam" id="PF00170">
    <property type="entry name" value="bZIP_1"/>
    <property type="match status" value="1"/>
</dbReference>
<dbReference type="FunFam" id="1.20.5.170:FF:000021">
    <property type="entry name" value="Cyclic AMP-dependent transcription factor ATF-4"/>
    <property type="match status" value="1"/>
</dbReference>
<proteinExistence type="inferred from homology"/>
<keyword evidence="5" id="KW-0804">Transcription</keyword>
<keyword evidence="6" id="KW-0539">Nucleus</keyword>
<evidence type="ECO:0000259" key="9">
    <source>
        <dbReference type="PROSITE" id="PS50217"/>
    </source>
</evidence>
<keyword evidence="7" id="KW-0175">Coiled coil</keyword>
<evidence type="ECO:0000256" key="7">
    <source>
        <dbReference type="SAM" id="Coils"/>
    </source>
</evidence>
<evidence type="ECO:0000313" key="10">
    <source>
        <dbReference type="Proteomes" id="UP000085678"/>
    </source>
</evidence>
<dbReference type="Gene3D" id="1.20.5.170">
    <property type="match status" value="1"/>
</dbReference>
<keyword evidence="4" id="KW-0238">DNA-binding</keyword>
<dbReference type="GO" id="GO:0005634">
    <property type="term" value="C:nucleus"/>
    <property type="evidence" value="ECO:0007669"/>
    <property type="project" value="UniProtKB-SubCell"/>
</dbReference>
<dbReference type="STRING" id="7574.A0A1S3JA03"/>
<dbReference type="GeneID" id="106171294"/>
<comment type="similarity">
    <text evidence="2">Belongs to the bZIP family.</text>
</comment>
<feature type="domain" description="BZIP" evidence="9">
    <location>
        <begin position="231"/>
        <end position="294"/>
    </location>
</feature>
<dbReference type="Proteomes" id="UP000085678">
    <property type="component" value="Unplaced"/>
</dbReference>
<evidence type="ECO:0000256" key="2">
    <source>
        <dbReference type="ARBA" id="ARBA00007163"/>
    </source>
</evidence>
<dbReference type="SMART" id="SM00338">
    <property type="entry name" value="BRLZ"/>
    <property type="match status" value="1"/>
</dbReference>
<gene>
    <name evidence="11" type="primary">LOC106171294</name>
</gene>
<evidence type="ECO:0000256" key="3">
    <source>
        <dbReference type="ARBA" id="ARBA00023015"/>
    </source>
</evidence>
<dbReference type="KEGG" id="lak:106171294"/>